<keyword evidence="1" id="KW-1168">Fusion of virus membrane with host membrane</keyword>
<dbReference type="RefSeq" id="YP_009551856.1">
    <property type="nucleotide sequence ID" value="NC_040539.1"/>
</dbReference>
<evidence type="ECO:0000313" key="14">
    <source>
        <dbReference type="Proteomes" id="UP000289908"/>
    </source>
</evidence>
<dbReference type="Pfam" id="PF11108">
    <property type="entry name" value="Phage_glycop_gL"/>
    <property type="match status" value="1"/>
</dbReference>
<evidence type="ECO:0000313" key="13">
    <source>
        <dbReference type="EMBL" id="BBB06495.1"/>
    </source>
</evidence>
<evidence type="ECO:0000256" key="9">
    <source>
        <dbReference type="ARBA" id="ARBA00022879"/>
    </source>
</evidence>
<dbReference type="EMBL" id="LC333428">
    <property type="protein sequence ID" value="BBB06495.1"/>
    <property type="molecule type" value="Genomic_DNA"/>
</dbReference>
<evidence type="ECO:0000256" key="7">
    <source>
        <dbReference type="ARBA" id="ARBA00022844"/>
    </source>
</evidence>
<dbReference type="PROSITE" id="PS52026">
    <property type="entry name" value="GL_GHV"/>
    <property type="match status" value="1"/>
</dbReference>
<evidence type="ECO:0000256" key="3">
    <source>
        <dbReference type="ARBA" id="ARBA00022521"/>
    </source>
</evidence>
<keyword evidence="6" id="KW-1040">Host Golgi apparatus</keyword>
<accession>A0A2Z5U6C9</accession>
<evidence type="ECO:0000256" key="5">
    <source>
        <dbReference type="ARBA" id="ARBA00022729"/>
    </source>
</evidence>
<name>A0A2Z5U6C9_9GAMA</name>
<evidence type="ECO:0000256" key="12">
    <source>
        <dbReference type="ARBA" id="ARBA00023296"/>
    </source>
</evidence>
<evidence type="ECO:0000256" key="11">
    <source>
        <dbReference type="ARBA" id="ARBA00023180"/>
    </source>
</evidence>
<dbReference type="InterPro" id="IPR020175">
    <property type="entry name" value="Herpes_gL_rhadinovirus"/>
</dbReference>
<keyword evidence="4" id="KW-1162">Viral penetration into host cytoplasm</keyword>
<organism evidence="13">
    <name type="scientific">Rhinolophus gammaherpesvirus 1</name>
    <dbReference type="NCBI Taxonomy" id="2054179"/>
    <lineage>
        <taxon>Viruses</taxon>
        <taxon>Duplodnaviria</taxon>
        <taxon>Heunggongvirae</taxon>
        <taxon>Peploviricota</taxon>
        <taxon>Herviviricetes</taxon>
        <taxon>Herpesvirales</taxon>
        <taxon>Orthoherpesviridae</taxon>
        <taxon>Gammaherpesvirinae</taxon>
        <taxon>Percavirus</taxon>
        <taxon>Percavirus rhinolophidgamma1</taxon>
    </lineage>
</organism>
<gene>
    <name evidence="13" type="primary">ORF49</name>
</gene>
<keyword evidence="11" id="KW-0325">Glycoprotein</keyword>
<evidence type="ECO:0000256" key="1">
    <source>
        <dbReference type="ARBA" id="ARBA00022506"/>
    </source>
</evidence>
<dbReference type="InterPro" id="IPR038313">
    <property type="entry name" value="Herpes_gL_rhadinovirus_sf"/>
</dbReference>
<dbReference type="GO" id="GO:0046718">
    <property type="term" value="P:symbiont entry into host cell"/>
    <property type="evidence" value="ECO:0007669"/>
    <property type="project" value="UniProtKB-KW"/>
</dbReference>
<proteinExistence type="inferred from homology"/>
<keyword evidence="3" id="KW-1169">Fusion of virus membrane with host cell membrane</keyword>
<dbReference type="OrthoDB" id="24115at10239"/>
<keyword evidence="10" id="KW-0472">Membrane</keyword>
<keyword evidence="9" id="KW-0261">Viral envelope protein</keyword>
<dbReference type="GO" id="GO:0019064">
    <property type="term" value="P:fusion of virus membrane with host plasma membrane"/>
    <property type="evidence" value="ECO:0007669"/>
    <property type="project" value="UniProtKB-KW"/>
</dbReference>
<dbReference type="GO" id="GO:0019031">
    <property type="term" value="C:viral envelope"/>
    <property type="evidence" value="ECO:0007669"/>
    <property type="project" value="UniProtKB-KW"/>
</dbReference>
<keyword evidence="5" id="KW-0732">Signal</keyword>
<keyword evidence="2" id="KW-1032">Host cell membrane</keyword>
<keyword evidence="7" id="KW-0946">Virion</keyword>
<evidence type="ECO:0000256" key="10">
    <source>
        <dbReference type="ARBA" id="ARBA00023136"/>
    </source>
</evidence>
<dbReference type="GeneID" id="41701462"/>
<dbReference type="HAMAP" id="MF_04034">
    <property type="entry name" value="HSV_GL_alphagamma"/>
    <property type="match status" value="1"/>
</dbReference>
<keyword evidence="12" id="KW-1160">Virus entry into host cell</keyword>
<evidence type="ECO:0000256" key="4">
    <source>
        <dbReference type="ARBA" id="ARBA00022595"/>
    </source>
</evidence>
<reference evidence="13" key="1">
    <citation type="submission" date="2017-11" db="EMBL/GenBank/DDBJ databases">
        <title>Complete genome of Rhinolophus gammaherpesvirus-1.</title>
        <authorList>
            <person name="Maeda K."/>
            <person name="Noguchi K."/>
        </authorList>
    </citation>
    <scope>NUCLEOTIDE SEQUENCE [LARGE SCALE GENOMIC DNA]</scope>
    <source>
        <strain evidence="13">BV1</strain>
    </source>
</reference>
<dbReference type="KEGG" id="vg:41701462"/>
<dbReference type="Proteomes" id="UP000289908">
    <property type="component" value="Segment"/>
</dbReference>
<evidence type="ECO:0000256" key="2">
    <source>
        <dbReference type="ARBA" id="ARBA00022511"/>
    </source>
</evidence>
<dbReference type="InterPro" id="IPR034708">
    <property type="entry name" value="HSV_GL_alphagamma"/>
</dbReference>
<sequence>MNTLARVAGPFLCLLTVYTTFCVGNTPLPCCDVNVMDISTLPNIFEVTKMYVNNPITCKGVNVAKFQYRKTNSSVTTEICVNGFNLISFLLNVMQQIKYKTEPQLNLVKTLTEYRSQYVANFSVVNTNSSQFRLTTVSNGKVATTTRMVSKR</sequence>
<keyword evidence="8" id="KW-1043">Host membrane</keyword>
<keyword evidence="14" id="KW-1185">Reference proteome</keyword>
<evidence type="ECO:0000256" key="8">
    <source>
        <dbReference type="ARBA" id="ARBA00022870"/>
    </source>
</evidence>
<protein>
    <submittedName>
        <fullName evidence="13">Glycoprotein L</fullName>
    </submittedName>
</protein>
<dbReference type="Gene3D" id="3.10.390.20">
    <property type="entry name" value="Viral glycoprotein L"/>
    <property type="match status" value="1"/>
</dbReference>
<evidence type="ECO:0000256" key="6">
    <source>
        <dbReference type="ARBA" id="ARBA00022812"/>
    </source>
</evidence>